<keyword evidence="2" id="KW-1185">Reference proteome</keyword>
<evidence type="ECO:0000313" key="1">
    <source>
        <dbReference type="EMBL" id="KAI9907592.1"/>
    </source>
</evidence>
<name>A0ACC0VMN5_9STRA</name>
<evidence type="ECO:0000313" key="2">
    <source>
        <dbReference type="Proteomes" id="UP001163321"/>
    </source>
</evidence>
<organism evidence="1 2">
    <name type="scientific">Peronosclerospora sorghi</name>
    <dbReference type="NCBI Taxonomy" id="230839"/>
    <lineage>
        <taxon>Eukaryota</taxon>
        <taxon>Sar</taxon>
        <taxon>Stramenopiles</taxon>
        <taxon>Oomycota</taxon>
        <taxon>Peronosporomycetes</taxon>
        <taxon>Peronosporales</taxon>
        <taxon>Peronosporaceae</taxon>
        <taxon>Peronosclerospora</taxon>
    </lineage>
</organism>
<comment type="caution">
    <text evidence="1">The sequence shown here is derived from an EMBL/GenBank/DDBJ whole genome shotgun (WGS) entry which is preliminary data.</text>
</comment>
<sequence length="165" mass="18472">MCFDWLNTVVATKFPRFCGSSVDKMNTFLSLWGTRRPDDAIQETIEAAVAADKAKKYQEAVDLYASGIEKMMEHLSQLPDEQAKTQVRAKINEYMLRAEYLKEWMADQPKLTQTQEAVILPTLRPDLFTGLRAPPRGVLLFGPPGTGKTLLAKAVATEANATFFK</sequence>
<accession>A0ACC0VMN5</accession>
<proteinExistence type="predicted"/>
<dbReference type="Proteomes" id="UP001163321">
    <property type="component" value="Chromosome 8"/>
</dbReference>
<reference evidence="1 2" key="1">
    <citation type="journal article" date="2022" name="bioRxiv">
        <title>The genome of the oomycete Peronosclerospora sorghi, a cosmopolitan pathogen of maize and sorghum, is inflated with dispersed pseudogenes.</title>
        <authorList>
            <person name="Fletcher K."/>
            <person name="Martin F."/>
            <person name="Isakeit T."/>
            <person name="Cavanaugh K."/>
            <person name="Magill C."/>
            <person name="Michelmore R."/>
        </authorList>
    </citation>
    <scope>NUCLEOTIDE SEQUENCE [LARGE SCALE GENOMIC DNA]</scope>
    <source>
        <strain evidence="1">P6</strain>
    </source>
</reference>
<dbReference type="EMBL" id="CM047587">
    <property type="protein sequence ID" value="KAI9907592.1"/>
    <property type="molecule type" value="Genomic_DNA"/>
</dbReference>
<protein>
    <submittedName>
        <fullName evidence="1">Uncharacterized protein</fullName>
    </submittedName>
</protein>
<gene>
    <name evidence="1" type="ORF">PsorP6_004352</name>
</gene>